<dbReference type="PANTHER" id="PTHR24020:SF20">
    <property type="entry name" value="PH DOMAIN-CONTAINING PROTEIN"/>
    <property type="match status" value="1"/>
</dbReference>
<accession>A0A3M6URQ5</accession>
<dbReference type="GO" id="GO:0005576">
    <property type="term" value="C:extracellular region"/>
    <property type="evidence" value="ECO:0007669"/>
    <property type="project" value="InterPro"/>
</dbReference>
<reference evidence="3 4" key="1">
    <citation type="journal article" date="2018" name="Sci. Rep.">
        <title>Comparative analysis of the Pocillopora damicornis genome highlights role of immune system in coral evolution.</title>
        <authorList>
            <person name="Cunning R."/>
            <person name="Bay R.A."/>
            <person name="Gillette P."/>
            <person name="Baker A.C."/>
            <person name="Traylor-Knowles N."/>
        </authorList>
    </citation>
    <scope>NUCLEOTIDE SEQUENCE [LARGE SCALE GENOMIC DNA]</scope>
    <source>
        <strain evidence="3">RSMAS</strain>
        <tissue evidence="3">Whole animal</tissue>
    </source>
</reference>
<dbReference type="CDD" id="cd01450">
    <property type="entry name" value="vWFA_subfamily_ECM"/>
    <property type="match status" value="2"/>
</dbReference>
<dbReference type="GO" id="GO:0030414">
    <property type="term" value="F:peptidase inhibitor activity"/>
    <property type="evidence" value="ECO:0007669"/>
    <property type="project" value="InterPro"/>
</dbReference>
<dbReference type="CDD" id="cd00199">
    <property type="entry name" value="WAP"/>
    <property type="match status" value="1"/>
</dbReference>
<keyword evidence="1" id="KW-0732">Signal</keyword>
<feature type="domain" description="VWFA" evidence="2">
    <location>
        <begin position="33"/>
        <end position="218"/>
    </location>
</feature>
<gene>
    <name evidence="3" type="ORF">pdam_00004430</name>
</gene>
<evidence type="ECO:0000256" key="1">
    <source>
        <dbReference type="SAM" id="SignalP"/>
    </source>
</evidence>
<dbReference type="PRINTS" id="PR00453">
    <property type="entry name" value="VWFADOMAIN"/>
</dbReference>
<keyword evidence="4" id="KW-1185">Reference proteome</keyword>
<dbReference type="PANTHER" id="PTHR24020">
    <property type="entry name" value="COLLAGEN ALPHA"/>
    <property type="match status" value="1"/>
</dbReference>
<proteinExistence type="predicted"/>
<name>A0A3M6URQ5_POCDA</name>
<dbReference type="InterPro" id="IPR036645">
    <property type="entry name" value="Elafin-like_sf"/>
</dbReference>
<protein>
    <recommendedName>
        <fullName evidence="2">VWFA domain-containing protein</fullName>
    </recommendedName>
</protein>
<dbReference type="AlphaFoldDB" id="A0A3M6URQ5"/>
<dbReference type="Gene3D" id="4.10.75.10">
    <property type="entry name" value="Elafin-like"/>
    <property type="match status" value="1"/>
</dbReference>
<dbReference type="Pfam" id="PF00095">
    <property type="entry name" value="WAP"/>
    <property type="match status" value="1"/>
</dbReference>
<dbReference type="Gene3D" id="3.40.50.410">
    <property type="entry name" value="von Willebrand factor, type A domain"/>
    <property type="match status" value="2"/>
</dbReference>
<dbReference type="EMBL" id="RCHS01000860">
    <property type="protein sequence ID" value="RMX56340.1"/>
    <property type="molecule type" value="Genomic_DNA"/>
</dbReference>
<dbReference type="InterPro" id="IPR008197">
    <property type="entry name" value="WAP_dom"/>
</dbReference>
<dbReference type="SMART" id="SM00327">
    <property type="entry name" value="VWA"/>
    <property type="match status" value="2"/>
</dbReference>
<dbReference type="Proteomes" id="UP000275408">
    <property type="component" value="Unassembled WGS sequence"/>
</dbReference>
<evidence type="ECO:0000313" key="3">
    <source>
        <dbReference type="EMBL" id="RMX56340.1"/>
    </source>
</evidence>
<dbReference type="InterPro" id="IPR050525">
    <property type="entry name" value="ECM_Assembly_Org"/>
</dbReference>
<comment type="caution">
    <text evidence="3">The sequence shown here is derived from an EMBL/GenBank/DDBJ whole genome shotgun (WGS) entry which is preliminary data.</text>
</comment>
<feature type="domain" description="VWFA" evidence="2">
    <location>
        <begin position="418"/>
        <end position="599"/>
    </location>
</feature>
<dbReference type="SUPFAM" id="SSF53300">
    <property type="entry name" value="vWA-like"/>
    <property type="match status" value="2"/>
</dbReference>
<dbReference type="Pfam" id="PF00092">
    <property type="entry name" value="VWA"/>
    <property type="match status" value="2"/>
</dbReference>
<organism evidence="3 4">
    <name type="scientific">Pocillopora damicornis</name>
    <name type="common">Cauliflower coral</name>
    <name type="synonym">Millepora damicornis</name>
    <dbReference type="NCBI Taxonomy" id="46731"/>
    <lineage>
        <taxon>Eukaryota</taxon>
        <taxon>Metazoa</taxon>
        <taxon>Cnidaria</taxon>
        <taxon>Anthozoa</taxon>
        <taxon>Hexacorallia</taxon>
        <taxon>Scleractinia</taxon>
        <taxon>Astrocoeniina</taxon>
        <taxon>Pocilloporidae</taxon>
        <taxon>Pocillopora</taxon>
    </lineage>
</organism>
<evidence type="ECO:0000259" key="2">
    <source>
        <dbReference type="PROSITE" id="PS50234"/>
    </source>
</evidence>
<feature type="signal peptide" evidence="1">
    <location>
        <begin position="1"/>
        <end position="22"/>
    </location>
</feature>
<sequence length="624" mass="70049">MRYTKLLLICSVLFTSRAGTLAQEEILCAEPTDLGIILDSSDTASSKWREVLDFTTSLVDFFNIGRLKSHVGLITYSTDAQLVMDFKTFEGDRLTPENVKDLIEKVVPTGGDRYIDKALKLANERLFTAEAGMRVNKSDMKKIMILLTTGKQTGQQSSVKSLQEASEPLRNKGIKIYVVAVGNKEDIDEDELIEIAGARENVITAESYDQLVNLAEEISKVACGTKIEFVLSIMISKSNKAYGGFSSDSFGEALVDNIQQLCQRKFTRMIWKTKQPFWRRDRVTADHLRITVITLGLGKKTTFERITLLQRISIHCIKEGKMHLFTALAVMVSVSFFGSSVCQDSDEEALQNSGDCPRLTWHHRCSFPIVHECAVDVDCGETKTKCCYNGCKLTCQTAVKRKHGKRHRGYTMCEKPMDLVFMIDSSESVGVENFKKIKKMVDRTLTQFTISEKKTHVSIIMIDSVPHIELNLNTLKGDNITSDNVFKVVDNLKFISGQTRIDLALRMARKEVFSKLGGGRKHAQKILLVFSDGGQTWNPTMLNLRNEAEDLMMAGVQIYPVGVWADELNMRTLLDITSSPDNFFNAEFFGNLLAQLKKISKAPCSGSLKRLLLKYGLRGLTKKE</sequence>
<evidence type="ECO:0000313" key="4">
    <source>
        <dbReference type="Proteomes" id="UP000275408"/>
    </source>
</evidence>
<dbReference type="InterPro" id="IPR002035">
    <property type="entry name" value="VWF_A"/>
</dbReference>
<feature type="chain" id="PRO_5018337132" description="VWFA domain-containing protein" evidence="1">
    <location>
        <begin position="23"/>
        <end position="624"/>
    </location>
</feature>
<dbReference type="SUPFAM" id="SSF57256">
    <property type="entry name" value="Elafin-like"/>
    <property type="match status" value="1"/>
</dbReference>
<dbReference type="PROSITE" id="PS50234">
    <property type="entry name" value="VWFA"/>
    <property type="match status" value="2"/>
</dbReference>
<dbReference type="OrthoDB" id="5948877at2759"/>
<dbReference type="InterPro" id="IPR036465">
    <property type="entry name" value="vWFA_dom_sf"/>
</dbReference>